<gene>
    <name evidence="3" type="ORF">SLINC_1503</name>
</gene>
<dbReference type="STRING" id="1915.SLINC_1503"/>
<dbReference type="InterPro" id="IPR035992">
    <property type="entry name" value="Ricin_B-like_lectins"/>
</dbReference>
<dbReference type="Gene3D" id="2.80.10.50">
    <property type="match status" value="1"/>
</dbReference>
<feature type="region of interest" description="Disordered" evidence="1">
    <location>
        <begin position="268"/>
        <end position="311"/>
    </location>
</feature>
<keyword evidence="3" id="KW-0378">Hydrolase</keyword>
<protein>
    <submittedName>
        <fullName evidence="3">Hydrolase</fullName>
    </submittedName>
</protein>
<dbReference type="SMART" id="SM00458">
    <property type="entry name" value="RICIN"/>
    <property type="match status" value="1"/>
</dbReference>
<name>A0A1B1M5J6_STRLN</name>
<dbReference type="AlphaFoldDB" id="A0A1B1M5J6"/>
<evidence type="ECO:0000313" key="3">
    <source>
        <dbReference type="EMBL" id="ANS63727.1"/>
    </source>
</evidence>
<dbReference type="SUPFAM" id="SSF50370">
    <property type="entry name" value="Ricin B-like lectins"/>
    <property type="match status" value="1"/>
</dbReference>
<dbReference type="PROSITE" id="PS50231">
    <property type="entry name" value="RICIN_B_LECTIN"/>
    <property type="match status" value="1"/>
</dbReference>
<feature type="compositionally biased region" description="Low complexity" evidence="1">
    <location>
        <begin position="273"/>
        <end position="301"/>
    </location>
</feature>
<feature type="region of interest" description="Disordered" evidence="1">
    <location>
        <begin position="437"/>
        <end position="499"/>
    </location>
</feature>
<evidence type="ECO:0000259" key="2">
    <source>
        <dbReference type="SMART" id="SM00458"/>
    </source>
</evidence>
<sequence>MATAAAFHRVLGRAGGGAVRPQLLRAVRDTVKEWAADGTLSAVLPELRKTTGGRGLRAARSVTPERRRLAERAFQGLPGASQCLLWHVEVEAESISVPAGLLGVDAARAAAALEQAREQFRTGCVRAHRELAPSSECRFYNRLLDVPIRRGGALLPDVQQHLTSCRYCRHAAEQLSHFEGGLEALLAETVLGWGAHRYLDSRPDRATGCPATPARQAVRTRVGGRHRPSAGLLPPSRGRAKAVLVGAGLTSLALLATVLVARGWSEEGGAAGPGPTWGAISGNSVTPGSTGTSDDSASGRSPSAASVGNPVEVGHGRLHNSATGLCLDVLDGSPEDGAAAVLAACSAAGSQQWTYQDDGLLRSATTPTLCLDADADEGTVVLADCVVHAGEVRYDLTVRGELLLRRGEGRLVAPGPGRTVVVTERDHSAEQRWMLERADEQPNGTTGGPHVGDGTPDGPLGRRDAPETLPSAPGTDDSLRKAPEDPSAGPETPPERFETRRVAEVDCCQEGEPAGPAAPLEGAGTGVVGGVLDGAVSTVTQVGTAAVTTVTAGLSLGAPRR</sequence>
<keyword evidence="4" id="KW-1185">Reference proteome</keyword>
<organism evidence="3 4">
    <name type="scientific">Streptomyces lincolnensis</name>
    <dbReference type="NCBI Taxonomy" id="1915"/>
    <lineage>
        <taxon>Bacteria</taxon>
        <taxon>Bacillati</taxon>
        <taxon>Actinomycetota</taxon>
        <taxon>Actinomycetes</taxon>
        <taxon>Kitasatosporales</taxon>
        <taxon>Streptomycetaceae</taxon>
        <taxon>Streptomyces</taxon>
    </lineage>
</organism>
<dbReference type="PATRIC" id="fig|1915.4.peg.1710"/>
<dbReference type="Pfam" id="PF00652">
    <property type="entry name" value="Ricin_B_lectin"/>
    <property type="match status" value="1"/>
</dbReference>
<dbReference type="EMBL" id="CP016438">
    <property type="protein sequence ID" value="ANS63727.1"/>
    <property type="molecule type" value="Genomic_DNA"/>
</dbReference>
<dbReference type="InterPro" id="IPR000772">
    <property type="entry name" value="Ricin_B_lectin"/>
</dbReference>
<feature type="domain" description="Ricin B lectin" evidence="2">
    <location>
        <begin position="314"/>
        <end position="436"/>
    </location>
</feature>
<dbReference type="CDD" id="cd00161">
    <property type="entry name" value="beta-trefoil_Ricin-like"/>
    <property type="match status" value="1"/>
</dbReference>
<dbReference type="GO" id="GO:0016787">
    <property type="term" value="F:hydrolase activity"/>
    <property type="evidence" value="ECO:0007669"/>
    <property type="project" value="UniProtKB-KW"/>
</dbReference>
<evidence type="ECO:0000313" key="4">
    <source>
        <dbReference type="Proteomes" id="UP000092598"/>
    </source>
</evidence>
<dbReference type="Proteomes" id="UP000092598">
    <property type="component" value="Chromosome"/>
</dbReference>
<dbReference type="RefSeq" id="WP_237281992.1">
    <property type="nucleotide sequence ID" value="NZ_CP016438.1"/>
</dbReference>
<accession>A0A1B1M5J6</accession>
<reference evidence="3 4" key="1">
    <citation type="submission" date="2016-07" db="EMBL/GenBank/DDBJ databases">
        <title>Enhancement of antibiotic productionsby engineered nitrateutilization in actinobacteria.</title>
        <authorList>
            <person name="Meng S.C."/>
        </authorList>
    </citation>
    <scope>NUCLEOTIDE SEQUENCE [LARGE SCALE GENOMIC DNA]</scope>
    <source>
        <strain evidence="3 4">NRRL 2936</strain>
    </source>
</reference>
<proteinExistence type="predicted"/>
<evidence type="ECO:0000256" key="1">
    <source>
        <dbReference type="SAM" id="MobiDB-lite"/>
    </source>
</evidence>
<dbReference type="KEGG" id="sls:SLINC_1503"/>